<reference evidence="2 3" key="1">
    <citation type="submission" date="2012-07" db="EMBL/GenBank/DDBJ databases">
        <title>The Genome Sequence of Actinomyces turicensis ACS-279-V-COL4.</title>
        <authorList>
            <consortium name="The Broad Institute Genome Sequencing Platform"/>
            <person name="Earl A."/>
            <person name="Ward D."/>
            <person name="Feldgarden M."/>
            <person name="Gevers D."/>
            <person name="Saerens B."/>
            <person name="Vaneechoutte M."/>
            <person name="Walker B."/>
            <person name="Young S.K."/>
            <person name="Zeng Q."/>
            <person name="Gargeya S."/>
            <person name="Fitzgerald M."/>
            <person name="Haas B."/>
            <person name="Abouelleil A."/>
            <person name="Alvarado L."/>
            <person name="Arachchi H.M."/>
            <person name="Berlin A."/>
            <person name="Chapman S.B."/>
            <person name="Goldberg J."/>
            <person name="Griggs A."/>
            <person name="Gujja S."/>
            <person name="Hansen M."/>
            <person name="Howarth C."/>
            <person name="Imamovic A."/>
            <person name="Larimer J."/>
            <person name="McCowen C."/>
            <person name="Montmayeur A."/>
            <person name="Murphy C."/>
            <person name="Neiman D."/>
            <person name="Pearson M."/>
            <person name="Priest M."/>
            <person name="Roberts A."/>
            <person name="Saif S."/>
            <person name="Shea T."/>
            <person name="Sisk P."/>
            <person name="Sykes S."/>
            <person name="Wortman J."/>
            <person name="Nusbaum C."/>
            <person name="Birren B."/>
        </authorList>
    </citation>
    <scope>NUCLEOTIDE SEQUENCE [LARGE SCALE GENOMIC DNA]</scope>
    <source>
        <strain evidence="2 3">ACS-279-V-Col4</strain>
    </source>
</reference>
<accession>K0YVS9</accession>
<proteinExistence type="predicted"/>
<dbReference type="eggNOG" id="ENOG5030K3V">
    <property type="taxonomic scope" value="Bacteria"/>
</dbReference>
<comment type="caution">
    <text evidence="2">The sequence shown here is derived from an EMBL/GenBank/DDBJ whole genome shotgun (WGS) entry which is preliminary data.</text>
</comment>
<sequence>MYEKRTSALKWDDLLTGREAAALLPHTSYSRLMRWARERKVPYIEDPGGRRFFERADIEKLMTRVPVRNEAVLSGGGFDDAE</sequence>
<organism evidence="2 3">
    <name type="scientific">Schaalia turicensis ACS-279-V-Col4</name>
    <dbReference type="NCBI Taxonomy" id="883077"/>
    <lineage>
        <taxon>Bacteria</taxon>
        <taxon>Bacillati</taxon>
        <taxon>Actinomycetota</taxon>
        <taxon>Actinomycetes</taxon>
        <taxon>Actinomycetales</taxon>
        <taxon>Actinomycetaceae</taxon>
        <taxon>Schaalia</taxon>
    </lineage>
</organism>
<dbReference type="AlphaFoldDB" id="K0YVS9"/>
<dbReference type="HOGENOM" id="CLU_184201_0_0_11"/>
<dbReference type="PATRIC" id="fig|883077.3.peg.278"/>
<evidence type="ECO:0000313" key="2">
    <source>
        <dbReference type="EMBL" id="EJZ87663.1"/>
    </source>
</evidence>
<name>K0YVS9_9ACTO</name>
<gene>
    <name evidence="2" type="ORF">HMPREF9241_00291</name>
</gene>
<dbReference type="InterPro" id="IPR009061">
    <property type="entry name" value="DNA-bd_dom_put_sf"/>
</dbReference>
<evidence type="ECO:0000259" key="1">
    <source>
        <dbReference type="Pfam" id="PF12728"/>
    </source>
</evidence>
<keyword evidence="3" id="KW-1185">Reference proteome</keyword>
<dbReference type="RefSeq" id="WP_006680497.1">
    <property type="nucleotide sequence ID" value="NZ_JH815208.1"/>
</dbReference>
<dbReference type="SUPFAM" id="SSF46955">
    <property type="entry name" value="Putative DNA-binding domain"/>
    <property type="match status" value="1"/>
</dbReference>
<dbReference type="Proteomes" id="UP000003994">
    <property type="component" value="Unassembled WGS sequence"/>
</dbReference>
<protein>
    <recommendedName>
        <fullName evidence="1">Helix-turn-helix domain-containing protein</fullName>
    </recommendedName>
</protein>
<dbReference type="Pfam" id="PF12728">
    <property type="entry name" value="HTH_17"/>
    <property type="match status" value="1"/>
</dbReference>
<evidence type="ECO:0000313" key="3">
    <source>
        <dbReference type="Proteomes" id="UP000003994"/>
    </source>
</evidence>
<dbReference type="STRING" id="883077.HMPREF9241_00291"/>
<dbReference type="EMBL" id="AGWQ01000003">
    <property type="protein sequence ID" value="EJZ87663.1"/>
    <property type="molecule type" value="Genomic_DNA"/>
</dbReference>
<dbReference type="InterPro" id="IPR041657">
    <property type="entry name" value="HTH_17"/>
</dbReference>
<feature type="domain" description="Helix-turn-helix" evidence="1">
    <location>
        <begin position="14"/>
        <end position="64"/>
    </location>
</feature>